<organism evidence="1 2">
    <name type="scientific">Romboutsia maritimum</name>
    <dbReference type="NCBI Taxonomy" id="2020948"/>
    <lineage>
        <taxon>Bacteria</taxon>
        <taxon>Bacillati</taxon>
        <taxon>Bacillota</taxon>
        <taxon>Clostridia</taxon>
        <taxon>Peptostreptococcales</taxon>
        <taxon>Peptostreptococcaceae</taxon>
        <taxon>Romboutsia</taxon>
    </lineage>
</organism>
<accession>A0A371ITY6</accession>
<protein>
    <submittedName>
        <fullName evidence="1">Uncharacterized protein</fullName>
    </submittedName>
</protein>
<evidence type="ECO:0000313" key="1">
    <source>
        <dbReference type="EMBL" id="RDY23931.1"/>
    </source>
</evidence>
<evidence type="ECO:0000313" key="2">
    <source>
        <dbReference type="Proteomes" id="UP000243494"/>
    </source>
</evidence>
<dbReference type="AlphaFoldDB" id="A0A371ITY6"/>
<comment type="caution">
    <text evidence="1">The sequence shown here is derived from an EMBL/GenBank/DDBJ whole genome shotgun (WGS) entry which is preliminary data.</text>
</comment>
<dbReference type="Proteomes" id="UP000243494">
    <property type="component" value="Unassembled WGS sequence"/>
</dbReference>
<dbReference type="OrthoDB" id="1759893at2"/>
<name>A0A371ITY6_9FIRM</name>
<proteinExistence type="predicted"/>
<dbReference type="EMBL" id="NOJZ02000007">
    <property type="protein sequence ID" value="RDY23931.1"/>
    <property type="molecule type" value="Genomic_DNA"/>
</dbReference>
<gene>
    <name evidence="1" type="ORF">CHF27_006150</name>
</gene>
<dbReference type="RefSeq" id="WP_095405027.1">
    <property type="nucleotide sequence ID" value="NZ_NOJZ02000007.1"/>
</dbReference>
<reference evidence="1 2" key="1">
    <citation type="journal article" date="2017" name="Genome Announc.">
        <title>Draft Genome Sequence of Romboutsia maritimum sp. nov. Strain CCRI-22766(T), Isolated from Coastal Estuarine Mud.</title>
        <authorList>
            <person name="Maheux A.F."/>
            <person name="Boudreau D.K."/>
            <person name="Berube E."/>
            <person name="Boissinot M."/>
            <person name="Raymond F."/>
            <person name="Brodeur S."/>
            <person name="Corbeil J."/>
            <person name="Brightwell G."/>
            <person name="Broda D."/>
            <person name="Omar R.F."/>
            <person name="Bergeron M.G."/>
        </authorList>
    </citation>
    <scope>NUCLEOTIDE SEQUENCE [LARGE SCALE GENOMIC DNA]</scope>
    <source>
        <strain evidence="1 2">CCRI-22766</strain>
    </source>
</reference>
<sequence length="144" mass="16499">MKNDEIILGNESLFVESDFNVCPHCGNLNLEDVVSNLNSTYKYCNDCGYAMENALKNKCFDFILKEIQNVFKSYNNNNVLSSIKIEVVKNNNALNLLVNNILIGSTNFLYEFKNLDTYLFESNISYLIEDYFGVENIKSDIIVC</sequence>
<keyword evidence="2" id="KW-1185">Reference proteome</keyword>